<dbReference type="AlphaFoldDB" id="A0A5C3Q5Q8"/>
<dbReference type="PROSITE" id="PS51257">
    <property type="entry name" value="PROKAR_LIPOPROTEIN"/>
    <property type="match status" value="1"/>
</dbReference>
<protein>
    <recommendedName>
        <fullName evidence="5">Secreted protein</fullName>
    </recommendedName>
</protein>
<keyword evidence="4" id="KW-1185">Reference proteome</keyword>
<sequence length="121" mass="13634">MSYTRCTYKRLAVMTGTFLACFVCQRAQTSASVNWASPNAIRQHRLARSFTSAVCDHGCDKGLSWLPGRVSHEERREILTCFVFSPVYSFTRAATRLAHASRHQTPEEARIRRGTSGAMFT</sequence>
<proteinExistence type="predicted"/>
<name>A0A5C3Q5Q8_9AGAR</name>
<dbReference type="Proteomes" id="UP000305067">
    <property type="component" value="Unassembled WGS sequence"/>
</dbReference>
<gene>
    <name evidence="3" type="ORF">BDV98DRAFT_271977</name>
</gene>
<evidence type="ECO:0000313" key="4">
    <source>
        <dbReference type="Proteomes" id="UP000305067"/>
    </source>
</evidence>
<accession>A0A5C3Q5Q8</accession>
<evidence type="ECO:0000313" key="3">
    <source>
        <dbReference type="EMBL" id="TFK97151.1"/>
    </source>
</evidence>
<dbReference type="EMBL" id="ML178850">
    <property type="protein sequence ID" value="TFK97151.1"/>
    <property type="molecule type" value="Genomic_DNA"/>
</dbReference>
<evidence type="ECO:0008006" key="5">
    <source>
        <dbReference type="Google" id="ProtNLM"/>
    </source>
</evidence>
<evidence type="ECO:0000256" key="2">
    <source>
        <dbReference type="SAM" id="SignalP"/>
    </source>
</evidence>
<keyword evidence="2" id="KW-0732">Signal</keyword>
<organism evidence="3 4">
    <name type="scientific">Pterulicium gracile</name>
    <dbReference type="NCBI Taxonomy" id="1884261"/>
    <lineage>
        <taxon>Eukaryota</taxon>
        <taxon>Fungi</taxon>
        <taxon>Dikarya</taxon>
        <taxon>Basidiomycota</taxon>
        <taxon>Agaricomycotina</taxon>
        <taxon>Agaricomycetes</taxon>
        <taxon>Agaricomycetidae</taxon>
        <taxon>Agaricales</taxon>
        <taxon>Pleurotineae</taxon>
        <taxon>Pterulaceae</taxon>
        <taxon>Pterulicium</taxon>
    </lineage>
</organism>
<evidence type="ECO:0000256" key="1">
    <source>
        <dbReference type="SAM" id="MobiDB-lite"/>
    </source>
</evidence>
<feature type="region of interest" description="Disordered" evidence="1">
    <location>
        <begin position="99"/>
        <end position="121"/>
    </location>
</feature>
<feature type="chain" id="PRO_5022672999" description="Secreted protein" evidence="2">
    <location>
        <begin position="32"/>
        <end position="121"/>
    </location>
</feature>
<feature type="signal peptide" evidence="2">
    <location>
        <begin position="1"/>
        <end position="31"/>
    </location>
</feature>
<reference evidence="3 4" key="1">
    <citation type="journal article" date="2019" name="Nat. Ecol. Evol.">
        <title>Megaphylogeny resolves global patterns of mushroom evolution.</title>
        <authorList>
            <person name="Varga T."/>
            <person name="Krizsan K."/>
            <person name="Foldi C."/>
            <person name="Dima B."/>
            <person name="Sanchez-Garcia M."/>
            <person name="Sanchez-Ramirez S."/>
            <person name="Szollosi G.J."/>
            <person name="Szarkandi J.G."/>
            <person name="Papp V."/>
            <person name="Albert L."/>
            <person name="Andreopoulos W."/>
            <person name="Angelini C."/>
            <person name="Antonin V."/>
            <person name="Barry K.W."/>
            <person name="Bougher N.L."/>
            <person name="Buchanan P."/>
            <person name="Buyck B."/>
            <person name="Bense V."/>
            <person name="Catcheside P."/>
            <person name="Chovatia M."/>
            <person name="Cooper J."/>
            <person name="Damon W."/>
            <person name="Desjardin D."/>
            <person name="Finy P."/>
            <person name="Geml J."/>
            <person name="Haridas S."/>
            <person name="Hughes K."/>
            <person name="Justo A."/>
            <person name="Karasinski D."/>
            <person name="Kautmanova I."/>
            <person name="Kiss B."/>
            <person name="Kocsube S."/>
            <person name="Kotiranta H."/>
            <person name="LaButti K.M."/>
            <person name="Lechner B.E."/>
            <person name="Liimatainen K."/>
            <person name="Lipzen A."/>
            <person name="Lukacs Z."/>
            <person name="Mihaltcheva S."/>
            <person name="Morgado L.N."/>
            <person name="Niskanen T."/>
            <person name="Noordeloos M.E."/>
            <person name="Ohm R.A."/>
            <person name="Ortiz-Santana B."/>
            <person name="Ovrebo C."/>
            <person name="Racz N."/>
            <person name="Riley R."/>
            <person name="Savchenko A."/>
            <person name="Shiryaev A."/>
            <person name="Soop K."/>
            <person name="Spirin V."/>
            <person name="Szebenyi C."/>
            <person name="Tomsovsky M."/>
            <person name="Tulloss R.E."/>
            <person name="Uehling J."/>
            <person name="Grigoriev I.V."/>
            <person name="Vagvolgyi C."/>
            <person name="Papp T."/>
            <person name="Martin F.M."/>
            <person name="Miettinen O."/>
            <person name="Hibbett D.S."/>
            <person name="Nagy L.G."/>
        </authorList>
    </citation>
    <scope>NUCLEOTIDE SEQUENCE [LARGE SCALE GENOMIC DNA]</scope>
    <source>
        <strain evidence="3 4">CBS 309.79</strain>
    </source>
</reference>